<dbReference type="GO" id="GO:0071014">
    <property type="term" value="C:post-mRNA release spliceosomal complex"/>
    <property type="evidence" value="ECO:0007669"/>
    <property type="project" value="TreeGrafter"/>
</dbReference>
<keyword evidence="5" id="KW-1185">Reference proteome</keyword>
<feature type="compositionally biased region" description="Basic residues" evidence="2">
    <location>
        <begin position="303"/>
        <end position="314"/>
    </location>
</feature>
<organism evidence="6">
    <name type="scientific">Neodiprion lecontei</name>
    <name type="common">Redheaded pine sawfly</name>
    <dbReference type="NCBI Taxonomy" id="441921"/>
    <lineage>
        <taxon>Eukaryota</taxon>
        <taxon>Metazoa</taxon>
        <taxon>Ecdysozoa</taxon>
        <taxon>Arthropoda</taxon>
        <taxon>Hexapoda</taxon>
        <taxon>Insecta</taxon>
        <taxon>Pterygota</taxon>
        <taxon>Neoptera</taxon>
        <taxon>Endopterygota</taxon>
        <taxon>Hymenoptera</taxon>
        <taxon>Tenthredinoidea</taxon>
        <taxon>Diprionidae</taxon>
        <taxon>Diprioninae</taxon>
        <taxon>Neodiprion</taxon>
    </lineage>
</organism>
<protein>
    <submittedName>
        <fullName evidence="6">CWF19-like protein 2</fullName>
    </submittedName>
</protein>
<dbReference type="InterPro" id="IPR006768">
    <property type="entry name" value="Cwf19-like_C_dom-1"/>
</dbReference>
<dbReference type="InterPro" id="IPR036265">
    <property type="entry name" value="HIT-like_sf"/>
</dbReference>
<feature type="compositionally biased region" description="Polar residues" evidence="2">
    <location>
        <begin position="189"/>
        <end position="200"/>
    </location>
</feature>
<dbReference type="GeneID" id="107218474"/>
<name>A0A6J0BA74_NEOLC</name>
<dbReference type="InterPro" id="IPR006767">
    <property type="entry name" value="Cwf19-like_C_dom-2"/>
</dbReference>
<dbReference type="OrthoDB" id="2113965at2759"/>
<dbReference type="InParanoid" id="A0A6J0BA74"/>
<dbReference type="InterPro" id="IPR040194">
    <property type="entry name" value="Cwf19-like"/>
</dbReference>
<feature type="region of interest" description="Disordered" evidence="2">
    <location>
        <begin position="31"/>
        <end position="106"/>
    </location>
</feature>
<evidence type="ECO:0000256" key="1">
    <source>
        <dbReference type="ARBA" id="ARBA00006795"/>
    </source>
</evidence>
<feature type="region of interest" description="Disordered" evidence="2">
    <location>
        <begin position="247"/>
        <end position="421"/>
    </location>
</feature>
<dbReference type="Pfam" id="PF04676">
    <property type="entry name" value="CwfJ_C_2"/>
    <property type="match status" value="1"/>
</dbReference>
<evidence type="ECO:0000313" key="5">
    <source>
        <dbReference type="Proteomes" id="UP000829291"/>
    </source>
</evidence>
<feature type="compositionally biased region" description="Basic residues" evidence="2">
    <location>
        <begin position="501"/>
        <end position="510"/>
    </location>
</feature>
<feature type="compositionally biased region" description="Basic residues" evidence="2">
    <location>
        <begin position="67"/>
        <end position="87"/>
    </location>
</feature>
<dbReference type="FunCoup" id="A0A6J0BA74">
    <property type="interactions" value="1864"/>
</dbReference>
<evidence type="ECO:0000259" key="3">
    <source>
        <dbReference type="Pfam" id="PF04676"/>
    </source>
</evidence>
<comment type="similarity">
    <text evidence="1">Belongs to the CWF19 family.</text>
</comment>
<feature type="compositionally biased region" description="Basic and acidic residues" evidence="2">
    <location>
        <begin position="480"/>
        <end position="500"/>
    </location>
</feature>
<evidence type="ECO:0000256" key="2">
    <source>
        <dbReference type="SAM" id="MobiDB-lite"/>
    </source>
</evidence>
<feature type="compositionally biased region" description="Basic and acidic residues" evidence="2">
    <location>
        <begin position="454"/>
        <end position="473"/>
    </location>
</feature>
<dbReference type="SUPFAM" id="SSF54197">
    <property type="entry name" value="HIT-like"/>
    <property type="match status" value="1"/>
</dbReference>
<feature type="compositionally biased region" description="Basic and acidic residues" evidence="2">
    <location>
        <begin position="147"/>
        <end position="178"/>
    </location>
</feature>
<feature type="domain" description="Cwf19-like C-terminal" evidence="4">
    <location>
        <begin position="586"/>
        <end position="709"/>
    </location>
</feature>
<dbReference type="Gene3D" id="3.30.428.10">
    <property type="entry name" value="HIT-like"/>
    <property type="match status" value="1"/>
</dbReference>
<feature type="compositionally biased region" description="Basic and acidic residues" evidence="2">
    <location>
        <begin position="31"/>
        <end position="52"/>
    </location>
</feature>
<dbReference type="Pfam" id="PF04677">
    <property type="entry name" value="CwfJ_C_1"/>
    <property type="match status" value="1"/>
</dbReference>
<feature type="compositionally biased region" description="Basic and acidic residues" evidence="2">
    <location>
        <begin position="258"/>
        <end position="277"/>
    </location>
</feature>
<evidence type="ECO:0000259" key="4">
    <source>
        <dbReference type="Pfam" id="PF04677"/>
    </source>
</evidence>
<accession>A0A6J0BA74</accession>
<dbReference type="KEGG" id="nlo:107218474"/>
<dbReference type="RefSeq" id="XP_015511849.1">
    <property type="nucleotide sequence ID" value="XM_015656363.2"/>
</dbReference>
<feature type="region of interest" description="Disordered" evidence="2">
    <location>
        <begin position="454"/>
        <end position="515"/>
    </location>
</feature>
<feature type="compositionally biased region" description="Basic and acidic residues" evidence="2">
    <location>
        <begin position="377"/>
        <end position="390"/>
    </location>
</feature>
<dbReference type="PANTHER" id="PTHR12072:SF5">
    <property type="entry name" value="CWF19-LIKE PROTEIN 2"/>
    <property type="match status" value="1"/>
</dbReference>
<gene>
    <name evidence="6" type="primary">LOC107218474</name>
</gene>
<dbReference type="AlphaFoldDB" id="A0A6J0BA74"/>
<sequence length="818" mass="95431">MSWIQFESGREKDAARNALRESRQKILEKAEAEYHKKQIREEQSKLRGDDKWMLPTVEARIKGDKKAAKKRKKAKEKKSKKKKKSRSKSSSSSESSKEEEDEEWVEKIDSIGNKSLPTLTQPEPKILAPAVRDEWMNLPGLFPCVNHNEEKRSKNEEKAAEKRDRASIEQLGKSERELNPYWKNGGTGLPQTEDQSNINKRSMIDAKWLRKSLQRAEEQANDEGRSLEEVAAERWGSLARLQSLIVQAESKSHTASKSRYDPEKGKRQVRNREESAERYYQGRRNRSGSRDSRDSNRHTNSERHKRTSRSKSKERHRDSRKEGHRRERSRSREKYVRQSDSGFHERKLAFKKPSQDEYSNFASTSKLTLSSRSTNWKKPEALKREADKRSKVPPSRSKSMSESEESSDSETKKNEIEEPIMTEAEMNQLGAKIVKCEIMGDDELAAKLKAQLEKAREARKNAPVKRTADREETTVILTKTDSRGMTRPVEPRNEYPESKDPRKKNKKKKVDTHEAGQRVRYFADDDKYSIKEMFQQEKGRSTNEDDAMFTKIASKTMDMDEMFEDKVRFKERDAKEDERDRLQAIKQHEKMTKSLDNCRWCIDSKQMLKHMIVAMGSKVYMSLPSHGSLTTGHCILAPIHHVVCQTQLDEDVWEELQTFRKAITKMFMDQEEDVIFFETSMMHRKFPHMQLECIPMPKEIGDMAPIYFKKALLECESEWSTNKKVIDLSTKNVRRSIPKGLPYFAVDFGMEGGFAHVIEDENMFPKNFAQEIIGGMLDLDRNSWRKPKRENFDQQRSKVIEFAKMWKKYDFTVGDDSN</sequence>
<evidence type="ECO:0000313" key="6">
    <source>
        <dbReference type="RefSeq" id="XP_015511849.1"/>
    </source>
</evidence>
<reference evidence="6" key="1">
    <citation type="submission" date="2025-08" db="UniProtKB">
        <authorList>
            <consortium name="RefSeq"/>
        </authorList>
    </citation>
    <scope>IDENTIFICATION</scope>
    <source>
        <tissue evidence="6">Thorax and Abdomen</tissue>
    </source>
</reference>
<feature type="compositionally biased region" description="Basic and acidic residues" evidence="2">
    <location>
        <begin position="315"/>
        <end position="348"/>
    </location>
</feature>
<feature type="region of interest" description="Disordered" evidence="2">
    <location>
        <begin position="143"/>
        <end position="200"/>
    </location>
</feature>
<feature type="compositionally biased region" description="Low complexity" evidence="2">
    <location>
        <begin position="363"/>
        <end position="374"/>
    </location>
</feature>
<dbReference type="Proteomes" id="UP000829291">
    <property type="component" value="Chromosome 7"/>
</dbReference>
<proteinExistence type="inferred from homology"/>
<feature type="domain" description="Cwf19-like protein C-terminal" evidence="3">
    <location>
        <begin position="718"/>
        <end position="812"/>
    </location>
</feature>
<dbReference type="PANTHER" id="PTHR12072">
    <property type="entry name" value="CWF19, CELL CYCLE CONTROL PROTEIN"/>
    <property type="match status" value="1"/>
</dbReference>
<dbReference type="GO" id="GO:0000398">
    <property type="term" value="P:mRNA splicing, via spliceosome"/>
    <property type="evidence" value="ECO:0007669"/>
    <property type="project" value="TreeGrafter"/>
</dbReference>
<feature type="compositionally biased region" description="Basic and acidic residues" evidence="2">
    <location>
        <begin position="288"/>
        <end position="302"/>
    </location>
</feature>